<proteinExistence type="predicted"/>
<dbReference type="STRING" id="69279.BG36_03625"/>
<evidence type="ECO:0000313" key="2">
    <source>
        <dbReference type="Proteomes" id="UP000019849"/>
    </source>
</evidence>
<protein>
    <submittedName>
        <fullName evidence="1">Uncharacterized protein</fullName>
    </submittedName>
</protein>
<reference evidence="1 2" key="1">
    <citation type="submission" date="2014-02" db="EMBL/GenBank/DDBJ databases">
        <title>Aquamicrobium defluvii Genome sequencing.</title>
        <authorList>
            <person name="Wang X."/>
        </authorList>
    </citation>
    <scope>NUCLEOTIDE SEQUENCE [LARGE SCALE GENOMIC DNA]</scope>
    <source>
        <strain evidence="1 2">W13Z1</strain>
    </source>
</reference>
<gene>
    <name evidence="1" type="ORF">BG36_03625</name>
</gene>
<dbReference type="EMBL" id="JENY01000012">
    <property type="protein sequence ID" value="EXL08744.1"/>
    <property type="molecule type" value="Genomic_DNA"/>
</dbReference>
<name>A0A011TAT2_9HYPH</name>
<accession>A0A011TAT2</accession>
<evidence type="ECO:0000313" key="1">
    <source>
        <dbReference type="EMBL" id="EXL08744.1"/>
    </source>
</evidence>
<dbReference type="AlphaFoldDB" id="A0A011TAT2"/>
<sequence>MTDPLLDLVREYRHQIEVFNASPPDMTVEEDDELVALTWGPHYERLCTAPPDATTLEGAVEAVRLVHDEENRYGSQPDLTTNVLRAALAFFDEGRAQA</sequence>
<dbReference type="RefSeq" id="WP_035026329.1">
    <property type="nucleotide sequence ID" value="NZ_KK073886.1"/>
</dbReference>
<dbReference type="Proteomes" id="UP000019849">
    <property type="component" value="Unassembled WGS sequence"/>
</dbReference>
<comment type="caution">
    <text evidence="1">The sequence shown here is derived from an EMBL/GenBank/DDBJ whole genome shotgun (WGS) entry which is preliminary data.</text>
</comment>
<dbReference type="HOGENOM" id="CLU_2327779_0_0_5"/>
<organism evidence="1 2">
    <name type="scientific">Aquamicrobium defluvii</name>
    <dbReference type="NCBI Taxonomy" id="69279"/>
    <lineage>
        <taxon>Bacteria</taxon>
        <taxon>Pseudomonadati</taxon>
        <taxon>Pseudomonadota</taxon>
        <taxon>Alphaproteobacteria</taxon>
        <taxon>Hyphomicrobiales</taxon>
        <taxon>Phyllobacteriaceae</taxon>
        <taxon>Aquamicrobium</taxon>
    </lineage>
</organism>
<dbReference type="PATRIC" id="fig|69279.3.peg.2123"/>